<accession>Q486C7</accession>
<sequence>MDIFTALSPFYVEQPHDKGSALYKYPTNRCKNNLERSTDPFSDKNLI</sequence>
<dbReference type="eggNOG" id="COG2113">
    <property type="taxonomic scope" value="Bacteria"/>
</dbReference>
<organism evidence="1 2">
    <name type="scientific">Colwellia psychrerythraea (strain 34H / ATCC BAA-681)</name>
    <name type="common">Vibrio psychroerythus</name>
    <dbReference type="NCBI Taxonomy" id="167879"/>
    <lineage>
        <taxon>Bacteria</taxon>
        <taxon>Pseudomonadati</taxon>
        <taxon>Pseudomonadota</taxon>
        <taxon>Gammaproteobacteria</taxon>
        <taxon>Alteromonadales</taxon>
        <taxon>Colwelliaceae</taxon>
        <taxon>Colwellia</taxon>
    </lineage>
</organism>
<proteinExistence type="predicted"/>
<evidence type="ECO:0000313" key="2">
    <source>
        <dbReference type="Proteomes" id="UP000000547"/>
    </source>
</evidence>
<gene>
    <name evidence="1" type="ordered locus">CPS_1345</name>
</gene>
<dbReference type="Proteomes" id="UP000000547">
    <property type="component" value="Chromosome"/>
</dbReference>
<dbReference type="AlphaFoldDB" id="Q486C7"/>
<protein>
    <submittedName>
        <fullName evidence="1">Uncharacterized protein</fullName>
    </submittedName>
</protein>
<evidence type="ECO:0000313" key="1">
    <source>
        <dbReference type="EMBL" id="AAZ27885.1"/>
    </source>
</evidence>
<dbReference type="HOGENOM" id="CLU_3166819_0_0_6"/>
<dbReference type="EMBL" id="CP000083">
    <property type="protein sequence ID" value="AAZ27885.1"/>
    <property type="molecule type" value="Genomic_DNA"/>
</dbReference>
<name>Q486C7_COLP3</name>
<dbReference type="KEGG" id="cps:CPS_1345"/>
<reference evidence="1" key="1">
    <citation type="journal article" date="2005" name="Proc. Natl. Acad. Sci. U.S.A.">
        <title>The psychrophilic lifestyle as revealed by the genome sequence of Colwellia psychrerythraea 34H through genomic and proteomic analyses.</title>
        <authorList>
            <person name="Methe B.A."/>
            <person name="Nelson K.E."/>
            <person name="Deming J.W."/>
            <person name="Momen B."/>
            <person name="Melamud E."/>
            <person name="Zhang X."/>
            <person name="Moult J."/>
            <person name="Madupu R."/>
            <person name="Nelson W.C."/>
            <person name="Dodson R.J."/>
            <person name="Brinkac L.M."/>
            <person name="Daugherty S.C."/>
            <person name="Durkin A.S."/>
            <person name="DeBoy R.T."/>
            <person name="Kolonay J.F."/>
            <person name="Sullivan S.A."/>
            <person name="Zhou L."/>
            <person name="Davidsen T.M."/>
            <person name="Wu M."/>
            <person name="Huston A.L."/>
            <person name="Lewis M."/>
            <person name="Weaver B."/>
            <person name="Weidman J.F."/>
            <person name="Khouri H."/>
            <person name="Utterback T.R."/>
            <person name="Feldblyum T.V."/>
            <person name="Fraser C.M."/>
        </authorList>
    </citation>
    <scope>NUCLEOTIDE SEQUENCE [LARGE SCALE GENOMIC DNA]</scope>
    <source>
        <strain evidence="1">34H</strain>
    </source>
</reference>
<dbReference type="STRING" id="167879.CPS_1345"/>